<dbReference type="InterPro" id="IPR011009">
    <property type="entry name" value="Kinase-like_dom_sf"/>
</dbReference>
<evidence type="ECO:0000313" key="2">
    <source>
        <dbReference type="EMBL" id="CAB9526605.1"/>
    </source>
</evidence>
<dbReference type="SUPFAM" id="SSF56112">
    <property type="entry name" value="Protein kinase-like (PK-like)"/>
    <property type="match status" value="1"/>
</dbReference>
<dbReference type="InterPro" id="IPR000719">
    <property type="entry name" value="Prot_kinase_dom"/>
</dbReference>
<dbReference type="AlphaFoldDB" id="A0A9N8EUH3"/>
<accession>A0A9N8EUH3</accession>
<feature type="domain" description="Protein kinase" evidence="1">
    <location>
        <begin position="200"/>
        <end position="479"/>
    </location>
</feature>
<evidence type="ECO:0000313" key="3">
    <source>
        <dbReference type="Proteomes" id="UP001153069"/>
    </source>
</evidence>
<dbReference type="EMBL" id="CAICTM010001852">
    <property type="protein sequence ID" value="CAB9526605.1"/>
    <property type="molecule type" value="Genomic_DNA"/>
</dbReference>
<name>A0A9N8EUH3_9STRA</name>
<dbReference type="GO" id="GO:0004674">
    <property type="term" value="F:protein serine/threonine kinase activity"/>
    <property type="evidence" value="ECO:0007669"/>
    <property type="project" value="TreeGrafter"/>
</dbReference>
<keyword evidence="3" id="KW-1185">Reference proteome</keyword>
<dbReference type="Proteomes" id="UP001153069">
    <property type="component" value="Unassembled WGS sequence"/>
</dbReference>
<dbReference type="GO" id="GO:0005524">
    <property type="term" value="F:ATP binding"/>
    <property type="evidence" value="ECO:0007669"/>
    <property type="project" value="InterPro"/>
</dbReference>
<dbReference type="OrthoDB" id="41771at2759"/>
<dbReference type="PANTHER" id="PTHR44329:SF214">
    <property type="entry name" value="PROTEIN KINASE DOMAIN-CONTAINING PROTEIN"/>
    <property type="match status" value="1"/>
</dbReference>
<dbReference type="PROSITE" id="PS50011">
    <property type="entry name" value="PROTEIN_KINASE_DOM"/>
    <property type="match status" value="1"/>
</dbReference>
<dbReference type="Pfam" id="PF00069">
    <property type="entry name" value="Pkinase"/>
    <property type="match status" value="1"/>
</dbReference>
<sequence>MRAMDRQTQSQQPGLWTTRRVKGKSEMMFQRLVDRLFSATVVFCAFLAFLRAQFDGTSSMQEHRVCDQHNRQHPSTGSKPRVVDLYAVHGRSDVLFRQHKATVATPKRVLLEDKSPRQRGNFTDKSENQDWILDSDEYAKKGEPMYSTDPPCEPMHSWQMQTNPVCNLLHEKDMTNFFRYQEQQSESSNGRNEAPKDILHENVRYLAAGGYREVYMIQDDAIHTDWKDNRLALKTLKYSRNFTERHTDRHRRDAVAADRLTSTPESVNIYGFCGNSALYQFAKGGNLRDAIARYISNPATPEAAWSTEIRLQIAYQVASGIAAVHNVDEEGRASLAHTDISTDQFISLDGRIVFKINDFNRARFLRKNSLDNSSCPFTVKSNKGKFRAPEEYRYDPETEAIDVYSMGNIFFVLLTGKYPFGQFTKKAVKRAVARGLRPDFGALVDSADPHVQTLIQAARMCWTHDPSERATARQVQLFLQSKLPPSAS</sequence>
<comment type="caution">
    <text evidence="2">The sequence shown here is derived from an EMBL/GenBank/DDBJ whole genome shotgun (WGS) entry which is preliminary data.</text>
</comment>
<keyword evidence="2" id="KW-0808">Transferase</keyword>
<keyword evidence="2" id="KW-0418">Kinase</keyword>
<organism evidence="2 3">
    <name type="scientific">Seminavis robusta</name>
    <dbReference type="NCBI Taxonomy" id="568900"/>
    <lineage>
        <taxon>Eukaryota</taxon>
        <taxon>Sar</taxon>
        <taxon>Stramenopiles</taxon>
        <taxon>Ochrophyta</taxon>
        <taxon>Bacillariophyta</taxon>
        <taxon>Bacillariophyceae</taxon>
        <taxon>Bacillariophycidae</taxon>
        <taxon>Naviculales</taxon>
        <taxon>Naviculaceae</taxon>
        <taxon>Seminavis</taxon>
    </lineage>
</organism>
<dbReference type="PANTHER" id="PTHR44329">
    <property type="entry name" value="SERINE/THREONINE-PROTEIN KINASE TNNI3K-RELATED"/>
    <property type="match status" value="1"/>
</dbReference>
<gene>
    <name evidence="2" type="ORF">SEMRO_1854_G301870.1</name>
</gene>
<dbReference type="InterPro" id="IPR051681">
    <property type="entry name" value="Ser/Thr_Kinases-Pseudokinases"/>
</dbReference>
<dbReference type="Gene3D" id="1.10.510.10">
    <property type="entry name" value="Transferase(Phosphotransferase) domain 1"/>
    <property type="match status" value="1"/>
</dbReference>
<evidence type="ECO:0000259" key="1">
    <source>
        <dbReference type="PROSITE" id="PS50011"/>
    </source>
</evidence>
<protein>
    <submittedName>
        <fullName evidence="2">Activated protein kinase kinase kinase 7</fullName>
    </submittedName>
</protein>
<reference evidence="2" key="1">
    <citation type="submission" date="2020-06" db="EMBL/GenBank/DDBJ databases">
        <authorList>
            <consortium name="Plant Systems Biology data submission"/>
        </authorList>
    </citation>
    <scope>NUCLEOTIDE SEQUENCE</scope>
    <source>
        <strain evidence="2">D6</strain>
    </source>
</reference>
<proteinExistence type="predicted"/>